<dbReference type="Proteomes" id="UP000034793">
    <property type="component" value="Unassembled WGS sequence"/>
</dbReference>
<dbReference type="GO" id="GO:0003735">
    <property type="term" value="F:structural constituent of ribosome"/>
    <property type="evidence" value="ECO:0007669"/>
    <property type="project" value="UniProtKB-UniRule"/>
</dbReference>
<reference evidence="10 11" key="1">
    <citation type="journal article" date="2015" name="Nature">
        <title>rRNA introns, odd ribosomes, and small enigmatic genomes across a large radiation of phyla.</title>
        <authorList>
            <person name="Brown C.T."/>
            <person name="Hug L.A."/>
            <person name="Thomas B.C."/>
            <person name="Sharon I."/>
            <person name="Castelle C.J."/>
            <person name="Singh A."/>
            <person name="Wilkins M.J."/>
            <person name="Williams K.H."/>
            <person name="Banfield J.F."/>
        </authorList>
    </citation>
    <scope>NUCLEOTIDE SEQUENCE [LARGE SCALE GENOMIC DNA]</scope>
</reference>
<sequence length="183" mass="19573">MSRIGKLSIQIPEGVTVSLDGNTIKVIGPKGALVRKFSKDITIEKSENEIKLLEKRKTSRSSALYGTTRAILANMIIGVTTGWLKTLELVGTGYRADVSGDVLTLTVGFSHPIKVKAPPGISFKVEKTDVSVEGPDKEVVGQVAASLRAIRKPEPYKGKGIKYKDEVIRRKAGKAAKTVGAAA</sequence>
<dbReference type="NCBIfam" id="TIGR03654">
    <property type="entry name" value="L6_bact"/>
    <property type="match status" value="1"/>
</dbReference>
<feature type="domain" description="Large ribosomal subunit protein uL6 alpha-beta" evidence="9">
    <location>
        <begin position="11"/>
        <end position="82"/>
    </location>
</feature>
<comment type="similarity">
    <text evidence="1 6 7">Belongs to the universal ribosomal protein uL6 family.</text>
</comment>
<evidence type="ECO:0000259" key="9">
    <source>
        <dbReference type="Pfam" id="PF00347"/>
    </source>
</evidence>
<feature type="domain" description="Large ribosomal subunit protein uL6 alpha-beta" evidence="9">
    <location>
        <begin position="90"/>
        <end position="163"/>
    </location>
</feature>
<dbReference type="GO" id="GO:0002181">
    <property type="term" value="P:cytoplasmic translation"/>
    <property type="evidence" value="ECO:0007669"/>
    <property type="project" value="TreeGrafter"/>
</dbReference>
<dbReference type="Gene3D" id="3.90.930.12">
    <property type="entry name" value="Ribosomal protein L6, alpha-beta domain"/>
    <property type="match status" value="2"/>
</dbReference>
<dbReference type="PANTHER" id="PTHR11655:SF14">
    <property type="entry name" value="LARGE RIBOSOMAL SUBUNIT PROTEIN UL6M"/>
    <property type="match status" value="1"/>
</dbReference>
<keyword evidence="3 6" id="KW-0694">RNA-binding</keyword>
<dbReference type="InterPro" id="IPR036789">
    <property type="entry name" value="Ribosomal_uL6-like_a/b-dom_sf"/>
</dbReference>
<dbReference type="PROSITE" id="PS00525">
    <property type="entry name" value="RIBOSOMAL_L6_1"/>
    <property type="match status" value="1"/>
</dbReference>
<name>A0A0G0PQW1_9BACT</name>
<evidence type="ECO:0000256" key="5">
    <source>
        <dbReference type="ARBA" id="ARBA00023274"/>
    </source>
</evidence>
<dbReference type="PRINTS" id="PR00059">
    <property type="entry name" value="RIBOSOMALL6"/>
</dbReference>
<evidence type="ECO:0000256" key="4">
    <source>
        <dbReference type="ARBA" id="ARBA00022980"/>
    </source>
</evidence>
<dbReference type="EMBL" id="LBXL01000009">
    <property type="protein sequence ID" value="KKR30303.1"/>
    <property type="molecule type" value="Genomic_DNA"/>
</dbReference>
<dbReference type="FunFam" id="3.90.930.12:FF:000002">
    <property type="entry name" value="50S ribosomal protein L6"/>
    <property type="match status" value="1"/>
</dbReference>
<keyword evidence="5 6" id="KW-0687">Ribonucleoprotein</keyword>
<comment type="caution">
    <text evidence="10">The sequence shown here is derived from an EMBL/GenBank/DDBJ whole genome shotgun (WGS) entry which is preliminary data.</text>
</comment>
<dbReference type="FunFam" id="3.90.930.12:FF:000001">
    <property type="entry name" value="50S ribosomal protein L6"/>
    <property type="match status" value="1"/>
</dbReference>
<evidence type="ECO:0000313" key="10">
    <source>
        <dbReference type="EMBL" id="KKR30303.1"/>
    </source>
</evidence>
<dbReference type="AlphaFoldDB" id="A0A0G0PQW1"/>
<evidence type="ECO:0000256" key="1">
    <source>
        <dbReference type="ARBA" id="ARBA00009356"/>
    </source>
</evidence>
<proteinExistence type="inferred from homology"/>
<comment type="function">
    <text evidence="6 8">This protein binds to the 23S rRNA, and is important in its secondary structure. It is located near the subunit interface in the base of the L7/L12 stalk, and near the tRNA binding site of the peptidyltransferase center.</text>
</comment>
<dbReference type="GO" id="GO:0019843">
    <property type="term" value="F:rRNA binding"/>
    <property type="evidence" value="ECO:0007669"/>
    <property type="project" value="UniProtKB-UniRule"/>
</dbReference>
<dbReference type="HAMAP" id="MF_01365_B">
    <property type="entry name" value="Ribosomal_uL6_B"/>
    <property type="match status" value="1"/>
</dbReference>
<evidence type="ECO:0000256" key="6">
    <source>
        <dbReference type="HAMAP-Rule" id="MF_01365"/>
    </source>
</evidence>
<dbReference type="InterPro" id="IPR019906">
    <property type="entry name" value="Ribosomal_uL6_bac-type"/>
</dbReference>
<dbReference type="PANTHER" id="PTHR11655">
    <property type="entry name" value="60S/50S RIBOSOMAL PROTEIN L6/L9"/>
    <property type="match status" value="1"/>
</dbReference>
<comment type="subunit">
    <text evidence="6">Part of the 50S ribosomal subunit.</text>
</comment>
<evidence type="ECO:0000313" key="11">
    <source>
        <dbReference type="Proteomes" id="UP000034793"/>
    </source>
</evidence>
<dbReference type="PATRIC" id="fig|1618552.3.peg.386"/>
<accession>A0A0G0PQW1</accession>
<dbReference type="InterPro" id="IPR002358">
    <property type="entry name" value="Ribosomal_uL6_CS"/>
</dbReference>
<evidence type="ECO:0000256" key="7">
    <source>
        <dbReference type="RuleBase" id="RU003869"/>
    </source>
</evidence>
<evidence type="ECO:0000256" key="8">
    <source>
        <dbReference type="RuleBase" id="RU003870"/>
    </source>
</evidence>
<dbReference type="InterPro" id="IPR020040">
    <property type="entry name" value="Ribosomal_uL6_a/b-dom"/>
</dbReference>
<dbReference type="Pfam" id="PF00347">
    <property type="entry name" value="Ribosomal_L6"/>
    <property type="match status" value="2"/>
</dbReference>
<dbReference type="InterPro" id="IPR000702">
    <property type="entry name" value="Ribosomal_uL6-like"/>
</dbReference>
<keyword evidence="2 6" id="KW-0699">rRNA-binding</keyword>
<gene>
    <name evidence="6" type="primary">rplF</name>
    <name evidence="10" type="ORF">UT61_C0009G0036</name>
</gene>
<evidence type="ECO:0000256" key="3">
    <source>
        <dbReference type="ARBA" id="ARBA00022884"/>
    </source>
</evidence>
<organism evidence="10 11">
    <name type="scientific">Candidatus Woesebacteria bacterium GW2011_GWA1_39_8</name>
    <dbReference type="NCBI Taxonomy" id="1618552"/>
    <lineage>
        <taxon>Bacteria</taxon>
        <taxon>Candidatus Woeseibacteriota</taxon>
    </lineage>
</organism>
<dbReference type="PIRSF" id="PIRSF002162">
    <property type="entry name" value="Ribosomal_L6"/>
    <property type="match status" value="1"/>
</dbReference>
<dbReference type="GO" id="GO:0022625">
    <property type="term" value="C:cytosolic large ribosomal subunit"/>
    <property type="evidence" value="ECO:0007669"/>
    <property type="project" value="UniProtKB-UniRule"/>
</dbReference>
<evidence type="ECO:0000256" key="2">
    <source>
        <dbReference type="ARBA" id="ARBA00022730"/>
    </source>
</evidence>
<protein>
    <recommendedName>
        <fullName evidence="6">Large ribosomal subunit protein uL6</fullName>
    </recommendedName>
</protein>
<dbReference type="SUPFAM" id="SSF56053">
    <property type="entry name" value="Ribosomal protein L6"/>
    <property type="match status" value="2"/>
</dbReference>
<keyword evidence="4 6" id="KW-0689">Ribosomal protein</keyword>